<evidence type="ECO:0000256" key="17">
    <source>
        <dbReference type="ARBA" id="ARBA00022844"/>
    </source>
</evidence>
<evidence type="ECO:0000256" key="3">
    <source>
        <dbReference type="ARBA" id="ARBA00004551"/>
    </source>
</evidence>
<keyword evidence="15" id="KW-0788">Thiol protease</keyword>
<dbReference type="Gene3D" id="1.20.960.20">
    <property type="match status" value="1"/>
</dbReference>
<dbReference type="GO" id="GO:0030430">
    <property type="term" value="C:host cell cytoplasm"/>
    <property type="evidence" value="ECO:0007669"/>
    <property type="project" value="UniProtKB-SubCell"/>
</dbReference>
<feature type="domain" description="RdRp catalytic" evidence="23">
    <location>
        <begin position="2215"/>
        <end position="2330"/>
    </location>
</feature>
<dbReference type="InterPro" id="IPR043502">
    <property type="entry name" value="DNA/RNA_pol_sf"/>
</dbReference>
<dbReference type="Gene3D" id="2.40.10.10">
    <property type="entry name" value="Trypsin-like serine proteases"/>
    <property type="match status" value="1"/>
</dbReference>
<evidence type="ECO:0000256" key="2">
    <source>
        <dbReference type="ARBA" id="ARBA00004328"/>
    </source>
</evidence>
<evidence type="ECO:0000256" key="1">
    <source>
        <dbReference type="ARBA" id="ARBA00004192"/>
    </source>
</evidence>
<dbReference type="InterPro" id="IPR001676">
    <property type="entry name" value="Picornavirus_capsid"/>
</dbReference>
<dbReference type="GO" id="GO:0005198">
    <property type="term" value="F:structural molecule activity"/>
    <property type="evidence" value="ECO:0007669"/>
    <property type="project" value="InterPro"/>
</dbReference>
<dbReference type="PROSITE" id="PS50507">
    <property type="entry name" value="RDRP_SSRNA_POS"/>
    <property type="match status" value="1"/>
</dbReference>
<dbReference type="Gene3D" id="2.60.120.20">
    <property type="match status" value="2"/>
</dbReference>
<keyword evidence="21" id="KW-1035">Host cytoplasm</keyword>
<dbReference type="InterPro" id="IPR043504">
    <property type="entry name" value="Peptidase_S1_PA_chymotrypsin"/>
</dbReference>
<dbReference type="InterPro" id="IPR001205">
    <property type="entry name" value="RNA-dir_pol_C"/>
</dbReference>
<keyword evidence="8" id="KW-0167">Capsid protein</keyword>
<keyword evidence="20" id="KW-0472">Membrane</keyword>
<evidence type="ECO:0000256" key="9">
    <source>
        <dbReference type="ARBA" id="ARBA00022670"/>
    </source>
</evidence>
<feature type="domain" description="SF3 helicase" evidence="24">
    <location>
        <begin position="1355"/>
        <end position="1524"/>
    </location>
</feature>
<evidence type="ECO:0000256" key="11">
    <source>
        <dbReference type="ARBA" id="ARBA00022695"/>
    </source>
</evidence>
<dbReference type="SUPFAM" id="SSF56672">
    <property type="entry name" value="DNA/RNA polymerases"/>
    <property type="match status" value="1"/>
</dbReference>
<dbReference type="GO" id="GO:0006508">
    <property type="term" value="P:proteolysis"/>
    <property type="evidence" value="ECO:0007669"/>
    <property type="project" value="UniProtKB-KW"/>
</dbReference>
<name>A0A2P1GN88_9VIRU</name>
<dbReference type="InterPro" id="IPR007094">
    <property type="entry name" value="RNA-dir_pol_PSvirus"/>
</dbReference>
<keyword evidence="16" id="KW-0067">ATP-binding</keyword>
<keyword evidence="10" id="KW-0808">Transferase</keyword>
<dbReference type="CDD" id="cd00205">
    <property type="entry name" value="rhv_like"/>
    <property type="match status" value="2"/>
</dbReference>
<protein>
    <recommendedName>
        <fullName evidence="4">Genome polyprotein</fullName>
    </recommendedName>
</protein>
<keyword evidence="13" id="KW-0378">Hydrolase</keyword>
<dbReference type="InterPro" id="IPR004004">
    <property type="entry name" value="Helic/Pol/Pept_Calicivir-typ"/>
</dbReference>
<dbReference type="SUPFAM" id="SSF52540">
    <property type="entry name" value="P-loop containing nucleoside triphosphate hydrolases"/>
    <property type="match status" value="1"/>
</dbReference>
<evidence type="ECO:0000256" key="10">
    <source>
        <dbReference type="ARBA" id="ARBA00022679"/>
    </source>
</evidence>
<evidence type="ECO:0000256" key="21">
    <source>
        <dbReference type="ARBA" id="ARBA00023200"/>
    </source>
</evidence>
<dbReference type="CDD" id="cd23193">
    <property type="entry name" value="ps-ssRNA_Picornaviridae"/>
    <property type="match status" value="1"/>
</dbReference>
<keyword evidence="14" id="KW-0347">Helicase</keyword>
<dbReference type="GO" id="GO:0005524">
    <property type="term" value="F:ATP binding"/>
    <property type="evidence" value="ECO:0007669"/>
    <property type="project" value="UniProtKB-KW"/>
</dbReference>
<sequence>MDALLCYPEMILMLFGGALIAFPLLGDSLSAGIRCHSINKPVETHMDTIKSIVSGASKVTNLLGAAGTEAAENASDRVGAVASTNASLLSQATTRTKYGFYPSKDCKDHFFSQAMKTGMSETNKQKMIELASADWIDANVEGTILATIKLPEAFYSAKEKPAHGPTRPFGSIRTNFTIEVQANVSTGSIGSLGVVYVPPGVQMLGPDVTRNLRTWRLHPSDELNIGVNTSAKLYIPYTHYQNYVDTDSDQLGQVVVFVWARLTSAPGTTASGIAIFGAMDQTDLQKPRPQAPERVRIREGPGSMNLANCKETCQAESLALAGEAVAVDPTTSGSSRAIRNLKHILQVYAATGNDQTNLNFTTAWEASAIRGTSLASYAVSGTNLSGISNIFSNAFRFWRGIVVFRVTVFNSTLHKGRLKVAFYPGDVAAYTAENSQNAIYSILDIGLNPSIELVVPYMNNTWLKDTGDFFGRLTVFVSSRLSAANNAAPRVRFIVEARYGDDVEFLVPYDRGLNFQMRDNGDETDYTGWGTNTDVQVTDSVVDAGTTAAASETGLAAPSQEVNKPGEGDPIKNPISLAAITKKVRIARADHLSTSILFGRASYAGRYTHSSSSIIATAVPEPSSGVASLLKLFAYFNCDLTLHIHNQSTGVLACAHSYVNDLQATTQNMATMGTIMIPPNENGSFTVPFYNITPARLLAGDHPFGYLYMYSFASSVIDLWISFKTISLFQPIAVPRWTTVRAFLTRNREAEWEHPQQDVIDNLVRLKMWDATVNSCPRRALRARITGPNTMGYAAMKEDEAGGWKEDLTEDGDVESNPGPFKNMMIPPEKPIGDVIQAVVGSEVPANTQTISIKILMDRLGRAHVQINCLEQAIPETTWRRDLTQSGDVESNPGPSRSLVIPPTMTIGEIIAAVLGPNDTSAETQTLSIKILIDRLGRSHVQIFGFPGAIPASVWVHDLTTDGDVESNPGPTCELVYIQRGLYKHYGVKYGQKVFHMGSENILGAAMMGKVRIECSDHGPQWITERSVDITQLRLHSIEKSAGMISYFSASNNCETYAYEALGITGFTQARALCVIGLIILGATAISALPEGESEQTVFKQFTTKMKNTGQKCWSKVSTFFSETMFDAIKCDVTKTIFKLVLRTVCYGILFCSCPNLLTAAAVGSLVAMDIASIEGLSHTVKDLCSALLDGDLVKCVEAMSDLIHENREDRQTLVRDCVRELRMIMKDVGETDVLHAKPEGPNDPFRLFNSGTSAAKNVEWWISLLSRFLTWIKSFFCENKTDMAIKYLKENDEIVMQIMCDADTLLVEGREGKNLRRKDFQEDVDHTLQKLTKLKFICLTAHAMDVVGQINLLLGKLQRMPKPVANDGAIFRMEPIGVWVSGDPGCGKSSFTYTLLTELRAWLKERTKIPDSGVYTTAAGSDHMDGYEGQWMHVIDDMAQNKEEEDVKFLCQMISSVPWTTPQADLPSKGTQYSSQIVIATTNRTNFESCVLYDSSALRRRFPFTFTLKPAANFRNDDGKLDITKATESGAAKNGAAWDIAKGVPGTDFRVGNMKQIVHSIGCAYLERLKVSTLLTKQYEPLKGVTGMRQMTVDWAEIMDEIKKKKPEITPLKQAKPEGNFDAEEFCEWVEATDIEAKCREVVETGVLSEEMKERLEQSMAYLMSTSYDTPFESLIETPRTRIGKISDRLKKWWGTRMEKIGIWWTKYKPFFIAAGILGSVISTCVGIYMLVKTFSHDPIKEFFNPLPAGDPERAYNGPTMNTAKANKTQRIKIHPDGPNPAEYSHLYKAAAALQIGGKNCYAIVVKPHTVMTYKHYWFRCGGKIEALHWNGLKHCPEPCTVHVTDVQLENDDGAEIVSDYIFVTFERCPFQMKTIQKFHSPPEWGREGVALMAHPAGNYSQHVDDIQASGAYVVGFDDGDQVCSDSVIYRTKSFAGMCGAMICQKVQGAWKVVAMHHAGNRHTFGFGCRIRIPELPDGVVTEKIPAAKPHYTPTKSKLEKSPLFGIVAPEMQPAPLSAKDKRLEVEVDNLVKFASDKYRVNVYEPDKTLMNAVAMYTAKQIFAATGRCGMWTLEEALEGGIGNPIDMRTSPGEKYVKLNMRKKDLFKRNNDGTWWVFPGFREDVEEQLRLAGAGEAHTVFAATLKDELRANEKVRQGKSRCIEACNVDFTVAHRMIYGPLYEKIYSSTPLQTGLAVGCNPYTDFHGIASAMKEHWFAIDYSRFDGSLSKELMQQAAEILVACTENCELARNILKPVIDSTHLVADEVWMVSGGMPSGSPCTTVLNSLCNLLVVRYAMATVGFSFEEVILTTYGDDVIGSATQRVSAESVVRTIKDVFGMEATSADKKSLDLTVHPNEATFLKRRFRHFPGTRFVTGQLDLDSMLQKIQWCHGLEEFKQQFESFTQELVLHGEETYAKVTQACAPILDKYRILIPTYAQRYVEVYDMLFN</sequence>
<keyword evidence="11" id="KW-0548">Nucleotidyltransferase</keyword>
<dbReference type="GO" id="GO:0019028">
    <property type="term" value="C:viral capsid"/>
    <property type="evidence" value="ECO:0007669"/>
    <property type="project" value="UniProtKB-KW"/>
</dbReference>
<dbReference type="InterPro" id="IPR043128">
    <property type="entry name" value="Rev_trsase/Diguanyl_cyclase"/>
</dbReference>
<dbReference type="Pfam" id="PF00910">
    <property type="entry name" value="RNA_helicase"/>
    <property type="match status" value="1"/>
</dbReference>
<evidence type="ECO:0000256" key="7">
    <source>
        <dbReference type="ARBA" id="ARBA00022553"/>
    </source>
</evidence>
<dbReference type="Gene3D" id="3.30.70.270">
    <property type="match status" value="1"/>
</dbReference>
<feature type="region of interest" description="Disordered" evidence="22">
    <location>
        <begin position="550"/>
        <end position="570"/>
    </location>
</feature>
<dbReference type="GO" id="GO:0039694">
    <property type="term" value="P:viral RNA genome replication"/>
    <property type="evidence" value="ECO:0007669"/>
    <property type="project" value="InterPro"/>
</dbReference>
<evidence type="ECO:0000259" key="23">
    <source>
        <dbReference type="PROSITE" id="PS50507"/>
    </source>
</evidence>
<evidence type="ECO:0000313" key="25">
    <source>
        <dbReference type="EMBL" id="AVM87438.1"/>
    </source>
</evidence>
<keyword evidence="7" id="KW-0597">Phosphoprotein</keyword>
<keyword evidence="6" id="KW-0191">Covalent protein-RNA linkage</keyword>
<evidence type="ECO:0000256" key="22">
    <source>
        <dbReference type="SAM" id="MobiDB-lite"/>
    </source>
</evidence>
<organism evidence="25">
    <name type="scientific">Wuhan carp picornavirus</name>
    <dbReference type="NCBI Taxonomy" id="2116199"/>
    <lineage>
        <taxon>Viruses</taxon>
        <taxon>Riboviria</taxon>
        <taxon>Orthornavirae</taxon>
        <taxon>Pisuviricota</taxon>
        <taxon>Pisoniviricetes</taxon>
        <taxon>Picornavirales</taxon>
    </lineage>
</organism>
<dbReference type="SUPFAM" id="SSF88633">
    <property type="entry name" value="Positive stranded ssRNA viruses"/>
    <property type="match status" value="3"/>
</dbReference>
<dbReference type="InterPro" id="IPR014759">
    <property type="entry name" value="Helicase_SF3_ssRNA_vir"/>
</dbReference>
<reference evidence="25" key="1">
    <citation type="journal article" date="2018" name="Nature">
        <title>The evolutionary history of vertebrate RNA viruses.</title>
        <authorList>
            <person name="Shi M."/>
            <person name="Lin X.D."/>
            <person name="Chen X."/>
            <person name="Tian J.H."/>
            <person name="Chen L.J."/>
            <person name="Li K."/>
            <person name="Wang W."/>
            <person name="Eden J.S."/>
            <person name="Shen J.J."/>
            <person name="Liu L."/>
            <person name="Holmes E.C."/>
            <person name="Zhang Y.Z."/>
        </authorList>
    </citation>
    <scope>NUCLEOTIDE SEQUENCE</scope>
    <source>
        <strain evidence="25">DSYC18088</strain>
    </source>
</reference>
<comment type="subcellular location">
    <subcellularLocation>
        <location evidence="1">Host cytoplasm</location>
    </subcellularLocation>
    <subcellularLocation>
        <location evidence="3">Host membrane</location>
    </subcellularLocation>
    <subcellularLocation>
        <location evidence="2">Virion</location>
    </subcellularLocation>
</comment>
<dbReference type="GO" id="GO:0003724">
    <property type="term" value="F:RNA helicase activity"/>
    <property type="evidence" value="ECO:0007669"/>
    <property type="project" value="InterPro"/>
</dbReference>
<keyword evidence="17" id="KW-0946">Virion</keyword>
<dbReference type="PRINTS" id="PR00918">
    <property type="entry name" value="CALICVIRUSNS"/>
</dbReference>
<keyword evidence="12" id="KW-0547">Nucleotide-binding</keyword>
<evidence type="ECO:0000256" key="14">
    <source>
        <dbReference type="ARBA" id="ARBA00022806"/>
    </source>
</evidence>
<dbReference type="Pfam" id="PF00548">
    <property type="entry name" value="Peptidase_C3"/>
    <property type="match status" value="1"/>
</dbReference>
<accession>A0A2P1GN88</accession>
<evidence type="ECO:0000256" key="5">
    <source>
        <dbReference type="ARBA" id="ARBA00022484"/>
    </source>
</evidence>
<evidence type="ECO:0000256" key="6">
    <source>
        <dbReference type="ARBA" id="ARBA00022520"/>
    </source>
</evidence>
<evidence type="ECO:0000256" key="13">
    <source>
        <dbReference type="ARBA" id="ARBA00022801"/>
    </source>
</evidence>
<dbReference type="InterPro" id="IPR027417">
    <property type="entry name" value="P-loop_NTPase"/>
</dbReference>
<dbReference type="InterPro" id="IPR009003">
    <property type="entry name" value="Peptidase_S1_PA"/>
</dbReference>
<evidence type="ECO:0000256" key="19">
    <source>
        <dbReference type="ARBA" id="ARBA00022953"/>
    </source>
</evidence>
<evidence type="ECO:0000256" key="12">
    <source>
        <dbReference type="ARBA" id="ARBA00022741"/>
    </source>
</evidence>
<keyword evidence="19" id="KW-0693">Viral RNA replication</keyword>
<dbReference type="GO" id="GO:0003723">
    <property type="term" value="F:RNA binding"/>
    <property type="evidence" value="ECO:0007669"/>
    <property type="project" value="InterPro"/>
</dbReference>
<evidence type="ECO:0000256" key="20">
    <source>
        <dbReference type="ARBA" id="ARBA00023136"/>
    </source>
</evidence>
<dbReference type="GO" id="GO:0033644">
    <property type="term" value="C:host cell membrane"/>
    <property type="evidence" value="ECO:0007669"/>
    <property type="project" value="UniProtKB-SubCell"/>
</dbReference>
<evidence type="ECO:0000256" key="8">
    <source>
        <dbReference type="ARBA" id="ARBA00022561"/>
    </source>
</evidence>
<evidence type="ECO:0000256" key="16">
    <source>
        <dbReference type="ARBA" id="ARBA00022840"/>
    </source>
</evidence>
<dbReference type="InterPro" id="IPR029053">
    <property type="entry name" value="Viral_coat"/>
</dbReference>
<dbReference type="GO" id="GO:0004197">
    <property type="term" value="F:cysteine-type endopeptidase activity"/>
    <property type="evidence" value="ECO:0007669"/>
    <property type="project" value="InterPro"/>
</dbReference>
<keyword evidence="9" id="KW-0645">Protease</keyword>
<dbReference type="Pfam" id="PF00073">
    <property type="entry name" value="Rhv"/>
    <property type="match status" value="2"/>
</dbReference>
<evidence type="ECO:0000256" key="15">
    <source>
        <dbReference type="ARBA" id="ARBA00022807"/>
    </source>
</evidence>
<dbReference type="InterPro" id="IPR000605">
    <property type="entry name" value="Helicase_SF3_ssDNA/RNA_vir"/>
</dbReference>
<dbReference type="InterPro" id="IPR033703">
    <property type="entry name" value="Rhv-like"/>
</dbReference>
<evidence type="ECO:0000256" key="4">
    <source>
        <dbReference type="ARBA" id="ARBA00020107"/>
    </source>
</evidence>
<proteinExistence type="predicted"/>
<evidence type="ECO:0000259" key="24">
    <source>
        <dbReference type="PROSITE" id="PS51218"/>
    </source>
</evidence>
<keyword evidence="5" id="KW-0696">RNA-directed RNA polymerase</keyword>
<dbReference type="Pfam" id="PF00680">
    <property type="entry name" value="RdRP_1"/>
    <property type="match status" value="1"/>
</dbReference>
<keyword evidence="18" id="KW-1043">Host membrane</keyword>
<dbReference type="GO" id="GO:0003968">
    <property type="term" value="F:RNA-directed RNA polymerase activity"/>
    <property type="evidence" value="ECO:0007669"/>
    <property type="project" value="UniProtKB-KW"/>
</dbReference>
<evidence type="ECO:0000256" key="18">
    <source>
        <dbReference type="ARBA" id="ARBA00022870"/>
    </source>
</evidence>
<dbReference type="GO" id="GO:0006351">
    <property type="term" value="P:DNA-templated transcription"/>
    <property type="evidence" value="ECO:0007669"/>
    <property type="project" value="InterPro"/>
</dbReference>
<dbReference type="PROSITE" id="PS51218">
    <property type="entry name" value="SF3_HELICASE_2"/>
    <property type="match status" value="1"/>
</dbReference>
<dbReference type="SUPFAM" id="SSF50494">
    <property type="entry name" value="Trypsin-like serine proteases"/>
    <property type="match status" value="1"/>
</dbReference>
<dbReference type="InterPro" id="IPR000199">
    <property type="entry name" value="Peptidase_C3A/C3B_picornavir"/>
</dbReference>
<dbReference type="EMBL" id="MG600066">
    <property type="protein sequence ID" value="AVM87438.1"/>
    <property type="molecule type" value="Genomic_RNA"/>
</dbReference>